<organism evidence="2 3">
    <name type="scientific">Patella caerulea</name>
    <name type="common">Rayed Mediterranean limpet</name>
    <dbReference type="NCBI Taxonomy" id="87958"/>
    <lineage>
        <taxon>Eukaryota</taxon>
        <taxon>Metazoa</taxon>
        <taxon>Spiralia</taxon>
        <taxon>Lophotrochozoa</taxon>
        <taxon>Mollusca</taxon>
        <taxon>Gastropoda</taxon>
        <taxon>Patellogastropoda</taxon>
        <taxon>Patelloidea</taxon>
        <taxon>Patellidae</taxon>
        <taxon>Patella</taxon>
    </lineage>
</organism>
<keyword evidence="1" id="KW-0472">Membrane</keyword>
<dbReference type="EMBL" id="JAZGQO010000011">
    <property type="protein sequence ID" value="KAK6174777.1"/>
    <property type="molecule type" value="Genomic_DNA"/>
</dbReference>
<keyword evidence="1" id="KW-1133">Transmembrane helix</keyword>
<sequence length="143" mass="15883">MYLFLSVTRFKDKCHIRASSVSDLSIPPITQSPSSTTETRDIILTHWSYLCPCGGKAFYQGAVSKELIVEIKAEIEKNLTVAKNKLSGTIRKKTSAKDERPSAVFAGYVGIVLILLSLGSLMLADMVSMIKFAHHKIKVLFYK</sequence>
<evidence type="ECO:0000256" key="1">
    <source>
        <dbReference type="SAM" id="Phobius"/>
    </source>
</evidence>
<reference evidence="2 3" key="1">
    <citation type="submission" date="2024-01" db="EMBL/GenBank/DDBJ databases">
        <title>The genome of the rayed Mediterranean limpet Patella caerulea (Linnaeus, 1758).</title>
        <authorList>
            <person name="Anh-Thu Weber A."/>
            <person name="Halstead-Nussloch G."/>
        </authorList>
    </citation>
    <scope>NUCLEOTIDE SEQUENCE [LARGE SCALE GENOMIC DNA]</scope>
    <source>
        <strain evidence="2">AATW-2023a</strain>
        <tissue evidence="2">Whole specimen</tissue>
    </source>
</reference>
<dbReference type="AlphaFoldDB" id="A0AAN8PAQ0"/>
<accession>A0AAN8PAQ0</accession>
<protein>
    <submittedName>
        <fullName evidence="2">Uncharacterized protein</fullName>
    </submittedName>
</protein>
<name>A0AAN8PAQ0_PATCE</name>
<evidence type="ECO:0000313" key="2">
    <source>
        <dbReference type="EMBL" id="KAK6174777.1"/>
    </source>
</evidence>
<keyword evidence="1" id="KW-0812">Transmembrane</keyword>
<gene>
    <name evidence="2" type="ORF">SNE40_017990</name>
</gene>
<feature type="transmembrane region" description="Helical" evidence="1">
    <location>
        <begin position="105"/>
        <end position="124"/>
    </location>
</feature>
<keyword evidence="3" id="KW-1185">Reference proteome</keyword>
<comment type="caution">
    <text evidence="2">The sequence shown here is derived from an EMBL/GenBank/DDBJ whole genome shotgun (WGS) entry which is preliminary data.</text>
</comment>
<dbReference type="Proteomes" id="UP001347796">
    <property type="component" value="Unassembled WGS sequence"/>
</dbReference>
<evidence type="ECO:0000313" key="3">
    <source>
        <dbReference type="Proteomes" id="UP001347796"/>
    </source>
</evidence>
<proteinExistence type="predicted"/>